<feature type="transmembrane region" description="Helical" evidence="1">
    <location>
        <begin position="34"/>
        <end position="53"/>
    </location>
</feature>
<evidence type="ECO:0000313" key="4">
    <source>
        <dbReference type="Proteomes" id="UP000274762"/>
    </source>
</evidence>
<dbReference type="GO" id="GO:0004175">
    <property type="term" value="F:endopeptidase activity"/>
    <property type="evidence" value="ECO:0007669"/>
    <property type="project" value="UniProtKB-ARBA"/>
</dbReference>
<dbReference type="EMBL" id="RBKV01000001">
    <property type="protein sequence ID" value="RKR93896.1"/>
    <property type="molecule type" value="Genomic_DNA"/>
</dbReference>
<protein>
    <recommendedName>
        <fullName evidence="2">CAAX prenyl protease 2/Lysostaphin resistance protein A-like domain-containing protein</fullName>
    </recommendedName>
</protein>
<feature type="transmembrane region" description="Helical" evidence="1">
    <location>
        <begin position="210"/>
        <end position="230"/>
    </location>
</feature>
<feature type="transmembrane region" description="Helical" evidence="1">
    <location>
        <begin position="65"/>
        <end position="86"/>
    </location>
</feature>
<feature type="domain" description="CAAX prenyl protease 2/Lysostaphin resistance protein A-like" evidence="2">
    <location>
        <begin position="139"/>
        <end position="224"/>
    </location>
</feature>
<dbReference type="RefSeq" id="WP_023957636.1">
    <property type="nucleotide sequence ID" value="NZ_CBCRXS010000001.1"/>
</dbReference>
<evidence type="ECO:0000256" key="1">
    <source>
        <dbReference type="SAM" id="Phobius"/>
    </source>
</evidence>
<name>A0A315S720_WILMA</name>
<comment type="caution">
    <text evidence="3">The sequence shown here is derived from an EMBL/GenBank/DDBJ whole genome shotgun (WGS) entry which is preliminary data.</text>
</comment>
<dbReference type="Pfam" id="PF02517">
    <property type="entry name" value="Rce1-like"/>
    <property type="match status" value="1"/>
</dbReference>
<sequence>MITLPEKVQFLIGTMEDDSNDPPETRAQMLRRRIVVVVTLLVGSVLLSISLSIDPGDSSFYPMTFALAAVWAIGAVLSGPLHLGAFPPPRGGPVRAGAIGVAVGLALGAVFVVGALVVREIPPIADFVSDVLDHADQGTFSLILATALVNGVAEEMFFRGAVYTALKGHAPVIFSTLIYIVATLASGNPMLGFAAILLGAVSALERRATGGIVASMGTHISWTIIMVFALPPLF</sequence>
<dbReference type="GO" id="GO:0080120">
    <property type="term" value="P:CAAX-box protein maturation"/>
    <property type="evidence" value="ECO:0007669"/>
    <property type="project" value="UniProtKB-ARBA"/>
</dbReference>
<organism evidence="3 4">
    <name type="scientific">Williamsia marianensis</name>
    <dbReference type="NCBI Taxonomy" id="85044"/>
    <lineage>
        <taxon>Bacteria</taxon>
        <taxon>Bacillati</taxon>
        <taxon>Actinomycetota</taxon>
        <taxon>Actinomycetes</taxon>
        <taxon>Mycobacteriales</taxon>
        <taxon>Nocardiaceae</taxon>
        <taxon>Williamsia</taxon>
    </lineage>
</organism>
<keyword evidence="1" id="KW-1133">Transmembrane helix</keyword>
<keyword evidence="1" id="KW-0812">Transmembrane</keyword>
<dbReference type="Proteomes" id="UP000274762">
    <property type="component" value="Unassembled WGS sequence"/>
</dbReference>
<reference evidence="3 4" key="1">
    <citation type="submission" date="2018-10" db="EMBL/GenBank/DDBJ databases">
        <title>Sequencing the genomes of 1000 actinobacteria strains.</title>
        <authorList>
            <person name="Klenk H.-P."/>
        </authorList>
    </citation>
    <scope>NUCLEOTIDE SEQUENCE [LARGE SCALE GENOMIC DNA]</scope>
    <source>
        <strain evidence="3 4">DSM 44343</strain>
    </source>
</reference>
<proteinExistence type="predicted"/>
<dbReference type="AlphaFoldDB" id="A0A315S720"/>
<dbReference type="InterPro" id="IPR003675">
    <property type="entry name" value="Rce1/LyrA-like_dom"/>
</dbReference>
<accession>A0A315S720</accession>
<keyword evidence="1" id="KW-0472">Membrane</keyword>
<evidence type="ECO:0000313" key="3">
    <source>
        <dbReference type="EMBL" id="RKR93896.1"/>
    </source>
</evidence>
<evidence type="ECO:0000259" key="2">
    <source>
        <dbReference type="Pfam" id="PF02517"/>
    </source>
</evidence>
<feature type="transmembrane region" description="Helical" evidence="1">
    <location>
        <begin position="98"/>
        <end position="118"/>
    </location>
</feature>
<feature type="transmembrane region" description="Helical" evidence="1">
    <location>
        <begin position="170"/>
        <end position="198"/>
    </location>
</feature>
<gene>
    <name evidence="3" type="ORF">DFJ75_0684</name>
</gene>
<accession>A0A495JY62</accession>